<evidence type="ECO:0000313" key="1">
    <source>
        <dbReference type="EMBL" id="DAE92467.1"/>
    </source>
</evidence>
<dbReference type="EMBL" id="BK057800">
    <property type="protein sequence ID" value="DAE92467.1"/>
    <property type="molecule type" value="Genomic_DNA"/>
</dbReference>
<protein>
    <submittedName>
        <fullName evidence="1">Uncharacterized protein</fullName>
    </submittedName>
</protein>
<proteinExistence type="predicted"/>
<reference evidence="1" key="1">
    <citation type="journal article" date="2021" name="Proc. Natl. Acad. Sci. U.S.A.">
        <title>A Catalog of Tens of Thousands of Viruses from Human Metagenomes Reveals Hidden Associations with Chronic Diseases.</title>
        <authorList>
            <person name="Tisza M.J."/>
            <person name="Buck C.B."/>
        </authorList>
    </citation>
    <scope>NUCLEOTIDE SEQUENCE</scope>
    <source>
        <strain evidence="1">Ct7CH26</strain>
    </source>
</reference>
<name>A0A8S5RSY2_9CAUD</name>
<sequence>MILRFFFVRPILLSGGLNAVKCKAKSKYGWFDYAS</sequence>
<accession>A0A8S5RSY2</accession>
<organism evidence="1">
    <name type="scientific">Myoviridae sp. ct7CH26</name>
    <dbReference type="NCBI Taxonomy" id="2827604"/>
    <lineage>
        <taxon>Viruses</taxon>
        <taxon>Duplodnaviria</taxon>
        <taxon>Heunggongvirae</taxon>
        <taxon>Uroviricota</taxon>
        <taxon>Caudoviricetes</taxon>
    </lineage>
</organism>